<dbReference type="Gene3D" id="1.10.1200.270">
    <property type="entry name" value="Methyltransferase, alpha-helical capping domain"/>
    <property type="match status" value="1"/>
</dbReference>
<dbReference type="AlphaFoldDB" id="A0A843VCJ8"/>
<protein>
    <submittedName>
        <fullName evidence="3">Uncharacterized protein</fullName>
    </submittedName>
</protein>
<proteinExistence type="predicted"/>
<keyword evidence="4" id="KW-1185">Reference proteome</keyword>
<keyword evidence="2" id="KW-0460">Magnesium</keyword>
<dbReference type="Proteomes" id="UP000652761">
    <property type="component" value="Unassembled WGS sequence"/>
</dbReference>
<dbReference type="InterPro" id="IPR029063">
    <property type="entry name" value="SAM-dependent_MTases_sf"/>
</dbReference>
<comment type="caution">
    <text evidence="3">The sequence shown here is derived from an EMBL/GenBank/DDBJ whole genome shotgun (WGS) entry which is preliminary data.</text>
</comment>
<dbReference type="Pfam" id="PF03492">
    <property type="entry name" value="Methyltransf_7"/>
    <property type="match status" value="1"/>
</dbReference>
<dbReference type="SUPFAM" id="SSF53335">
    <property type="entry name" value="S-adenosyl-L-methionine-dependent methyltransferases"/>
    <property type="match status" value="1"/>
</dbReference>
<dbReference type="InterPro" id="IPR005299">
    <property type="entry name" value="MeTrfase_7"/>
</dbReference>
<reference evidence="3" key="1">
    <citation type="submission" date="2017-07" db="EMBL/GenBank/DDBJ databases">
        <title>Taro Niue Genome Assembly and Annotation.</title>
        <authorList>
            <person name="Atibalentja N."/>
            <person name="Keating K."/>
            <person name="Fields C.J."/>
        </authorList>
    </citation>
    <scope>NUCLEOTIDE SEQUENCE</scope>
    <source>
        <strain evidence="3">Niue_2</strain>
        <tissue evidence="3">Leaf</tissue>
    </source>
</reference>
<gene>
    <name evidence="3" type="ORF">Taro_021782</name>
</gene>
<dbReference type="Gene3D" id="3.40.50.150">
    <property type="entry name" value="Vaccinia Virus protein VP39"/>
    <property type="match status" value="1"/>
</dbReference>
<dbReference type="PANTHER" id="PTHR31009">
    <property type="entry name" value="S-ADENOSYL-L-METHIONINE:CARBOXYL METHYLTRANSFERASE FAMILY PROTEIN"/>
    <property type="match status" value="1"/>
</dbReference>
<evidence type="ECO:0000313" key="4">
    <source>
        <dbReference type="Proteomes" id="UP000652761"/>
    </source>
</evidence>
<organism evidence="3 4">
    <name type="scientific">Colocasia esculenta</name>
    <name type="common">Wild taro</name>
    <name type="synonym">Arum esculentum</name>
    <dbReference type="NCBI Taxonomy" id="4460"/>
    <lineage>
        <taxon>Eukaryota</taxon>
        <taxon>Viridiplantae</taxon>
        <taxon>Streptophyta</taxon>
        <taxon>Embryophyta</taxon>
        <taxon>Tracheophyta</taxon>
        <taxon>Spermatophyta</taxon>
        <taxon>Magnoliopsida</taxon>
        <taxon>Liliopsida</taxon>
        <taxon>Araceae</taxon>
        <taxon>Aroideae</taxon>
        <taxon>Colocasieae</taxon>
        <taxon>Colocasia</taxon>
    </lineage>
</organism>
<keyword evidence="1" id="KW-0479">Metal-binding</keyword>
<sequence length="360" mass="40252">MDVGRTFHMNGGLGDTSYAKNSSLQRGNREMVRHVILEAMVDVYTSLSPPCLKIADLGCASGPNAFSLAEDIVGAVKEVCQKMTRPVPEFLVLLNDLPSNDFNSIFVGLPDFIDRIVGGRLVDGSSFFLMGVPGSFYGRLFPSNSLHFIHSAHSLHWLSQVPSSLFDEDGKSINKGKLYLSATSPPLVQKAYLMQFQNDFSLFLKSRSKELVAGGKMVLITMGRRSRDHSDSSATLLWDLLAEAFATMVSKGEIEEEKFDLYNAHFYAPCVEEIEAEVKREGSFTFEHLGAFEGRTFKENAEDAGIITMTIRAIQEPLLRHLFTEAVVDMFFQTFHQLVERELAQREHKAISILLVLRKL</sequence>
<dbReference type="OrthoDB" id="742617at2759"/>
<evidence type="ECO:0000313" key="3">
    <source>
        <dbReference type="EMBL" id="MQL89219.1"/>
    </source>
</evidence>
<dbReference type="GO" id="GO:0008168">
    <property type="term" value="F:methyltransferase activity"/>
    <property type="evidence" value="ECO:0007669"/>
    <property type="project" value="InterPro"/>
</dbReference>
<name>A0A843VCJ8_COLES</name>
<dbReference type="InterPro" id="IPR042086">
    <property type="entry name" value="MeTrfase_capping"/>
</dbReference>
<dbReference type="EMBL" id="NMUH01001128">
    <property type="protein sequence ID" value="MQL89219.1"/>
    <property type="molecule type" value="Genomic_DNA"/>
</dbReference>
<evidence type="ECO:0000256" key="1">
    <source>
        <dbReference type="ARBA" id="ARBA00022723"/>
    </source>
</evidence>
<accession>A0A843VCJ8</accession>
<dbReference type="GO" id="GO:0046872">
    <property type="term" value="F:metal ion binding"/>
    <property type="evidence" value="ECO:0007669"/>
    <property type="project" value="UniProtKB-KW"/>
</dbReference>
<evidence type="ECO:0000256" key="2">
    <source>
        <dbReference type="ARBA" id="ARBA00022842"/>
    </source>
</evidence>